<dbReference type="EMBL" id="CAMXCS010000001">
    <property type="protein sequence ID" value="CAI3932129.1"/>
    <property type="molecule type" value="Genomic_DNA"/>
</dbReference>
<evidence type="ECO:0000313" key="2">
    <source>
        <dbReference type="EMBL" id="CAI3932129.1"/>
    </source>
</evidence>
<proteinExistence type="predicted"/>
<reference evidence="1" key="1">
    <citation type="submission" date="2022-10" db="EMBL/GenBank/DDBJ databases">
        <authorList>
            <person name="Botero Cardona J."/>
        </authorList>
    </citation>
    <scope>NUCLEOTIDE SEQUENCE</scope>
    <source>
        <strain evidence="1">LMG 31819</strain>
        <strain evidence="2">R-53529</strain>
    </source>
</reference>
<sequence length="95" mass="11124">MYNFLFLSFISSIPFIFKDALKEYLNMLYCYRQNTDTKEFMGYRAHIIISLDDKGETKSVDFDAATKVKMNSDPKYRVFAERLKDSVLNPACSRP</sequence>
<dbReference type="Proteomes" id="UP001154255">
    <property type="component" value="Unassembled WGS sequence"/>
</dbReference>
<name>A0A9W4TNA8_9PROT</name>
<organism evidence="1 3">
    <name type="scientific">Commensalibacter communis</name>
    <dbReference type="NCBI Taxonomy" id="2972786"/>
    <lineage>
        <taxon>Bacteria</taxon>
        <taxon>Pseudomonadati</taxon>
        <taxon>Pseudomonadota</taxon>
        <taxon>Alphaproteobacteria</taxon>
        <taxon>Acetobacterales</taxon>
        <taxon>Acetobacteraceae</taxon>
    </lineage>
</organism>
<protein>
    <submittedName>
        <fullName evidence="1">Uncharacterized protein</fullName>
    </submittedName>
</protein>
<dbReference type="RefSeq" id="WP_271824910.1">
    <property type="nucleotide sequence ID" value="NZ_CAMXCQ010000001.1"/>
</dbReference>
<evidence type="ECO:0000313" key="1">
    <source>
        <dbReference type="EMBL" id="CAI3928868.1"/>
    </source>
</evidence>
<dbReference type="AlphaFoldDB" id="A0A9W4TNA8"/>
<comment type="caution">
    <text evidence="1">The sequence shown here is derived from an EMBL/GenBank/DDBJ whole genome shotgun (WGS) entry which is preliminary data.</text>
</comment>
<gene>
    <name evidence="2" type="ORF">R53529_LOCUS590</name>
    <name evidence="1" type="ORF">R53530_LOCUS511</name>
</gene>
<dbReference type="Proteomes" id="UP001154259">
    <property type="component" value="Unassembled WGS sequence"/>
</dbReference>
<evidence type="ECO:0000313" key="3">
    <source>
        <dbReference type="Proteomes" id="UP001154255"/>
    </source>
</evidence>
<accession>A0A9W4TNA8</accession>
<dbReference type="EMBL" id="CAMXCM010000001">
    <property type="protein sequence ID" value="CAI3928868.1"/>
    <property type="molecule type" value="Genomic_DNA"/>
</dbReference>
<evidence type="ECO:0000313" key="4">
    <source>
        <dbReference type="Proteomes" id="UP001154259"/>
    </source>
</evidence>
<keyword evidence="4" id="KW-1185">Reference proteome</keyword>